<evidence type="ECO:0000256" key="1">
    <source>
        <dbReference type="SAM" id="MobiDB-lite"/>
    </source>
</evidence>
<protein>
    <submittedName>
        <fullName evidence="2">Uncharacterized protein</fullName>
    </submittedName>
</protein>
<evidence type="ECO:0000313" key="3">
    <source>
        <dbReference type="EMBL" id="KAJ8437717.1"/>
    </source>
</evidence>
<name>A0A9Q1GIU7_9CARY</name>
<dbReference type="EMBL" id="JAKOGI010004017">
    <property type="protein sequence ID" value="KAJ8420009.1"/>
    <property type="molecule type" value="Genomic_DNA"/>
</dbReference>
<keyword evidence="4" id="KW-1185">Reference proteome</keyword>
<evidence type="ECO:0000313" key="4">
    <source>
        <dbReference type="Proteomes" id="UP001153076"/>
    </source>
</evidence>
<accession>A0A9Q1GIU7</accession>
<feature type="region of interest" description="Disordered" evidence="1">
    <location>
        <begin position="227"/>
        <end position="276"/>
    </location>
</feature>
<organism evidence="2 4">
    <name type="scientific">Carnegiea gigantea</name>
    <dbReference type="NCBI Taxonomy" id="171969"/>
    <lineage>
        <taxon>Eukaryota</taxon>
        <taxon>Viridiplantae</taxon>
        <taxon>Streptophyta</taxon>
        <taxon>Embryophyta</taxon>
        <taxon>Tracheophyta</taxon>
        <taxon>Spermatophyta</taxon>
        <taxon>Magnoliopsida</taxon>
        <taxon>eudicotyledons</taxon>
        <taxon>Gunneridae</taxon>
        <taxon>Pentapetalae</taxon>
        <taxon>Caryophyllales</taxon>
        <taxon>Cactineae</taxon>
        <taxon>Cactaceae</taxon>
        <taxon>Cactoideae</taxon>
        <taxon>Echinocereeae</taxon>
        <taxon>Carnegiea</taxon>
    </lineage>
</organism>
<gene>
    <name evidence="3" type="ORF">Cgig2_008343</name>
    <name evidence="2" type="ORF">Cgig2_017633</name>
</gene>
<reference evidence="2" key="1">
    <citation type="submission" date="2022-04" db="EMBL/GenBank/DDBJ databases">
        <title>Carnegiea gigantea Genome sequencing and assembly v2.</title>
        <authorList>
            <person name="Copetti D."/>
            <person name="Sanderson M.J."/>
            <person name="Burquez A."/>
            <person name="Wojciechowski M.F."/>
        </authorList>
    </citation>
    <scope>NUCLEOTIDE SEQUENCE</scope>
    <source>
        <strain evidence="2">SGP5-SGP5p</strain>
        <tissue evidence="2">Aerial part</tissue>
    </source>
</reference>
<evidence type="ECO:0000313" key="2">
    <source>
        <dbReference type="EMBL" id="KAJ8420009.1"/>
    </source>
</evidence>
<comment type="caution">
    <text evidence="2">The sequence shown here is derived from an EMBL/GenBank/DDBJ whole genome shotgun (WGS) entry which is preliminary data.</text>
</comment>
<dbReference type="Proteomes" id="UP001153076">
    <property type="component" value="Unassembled WGS sequence"/>
</dbReference>
<dbReference type="EMBL" id="JAKOGI010000286">
    <property type="protein sequence ID" value="KAJ8437717.1"/>
    <property type="molecule type" value="Genomic_DNA"/>
</dbReference>
<sequence length="276" mass="32019">MERKEAIVKLGLTQRTLKLMGSYHMAANTLLIDFKANPTMDLKAMKEILMERIGLDIPTCTCHRAKKRRKIPHAYEWLLDELVKHWAKYTFDPKLKCPNNRTNFVESFTSKIKKYKYKLIFSLLERKFMKTITNRLRISKEQKGKVVLKVKLLLVKAEKENQACRLTLAGKGIFEVFEGPTHFIIIPLSIDIKRGRPQTERRDITERGKEFTRSSTLKYSYCKQFGEDSPSYNKKRGKRRVRSPRKQGPLAKKSNTLHKPSSSRIATQPSSSNITG</sequence>
<feature type="compositionally biased region" description="Polar residues" evidence="1">
    <location>
        <begin position="253"/>
        <end position="276"/>
    </location>
</feature>
<dbReference type="AlphaFoldDB" id="A0A9Q1GIU7"/>
<feature type="compositionally biased region" description="Basic residues" evidence="1">
    <location>
        <begin position="233"/>
        <end position="245"/>
    </location>
</feature>
<proteinExistence type="predicted"/>